<dbReference type="Gene3D" id="3.20.20.450">
    <property type="entry name" value="EAL domain"/>
    <property type="match status" value="1"/>
</dbReference>
<organism evidence="3 4">
    <name type="scientific">Pelobacter propionicus (strain DSM 2379 / NBRC 103807 / OttBd1)</name>
    <dbReference type="NCBI Taxonomy" id="338966"/>
    <lineage>
        <taxon>Bacteria</taxon>
        <taxon>Pseudomonadati</taxon>
        <taxon>Thermodesulfobacteriota</taxon>
        <taxon>Desulfuromonadia</taxon>
        <taxon>Desulfuromonadales</taxon>
        <taxon>Desulfuromonadaceae</taxon>
        <taxon>Pelobacter</taxon>
    </lineage>
</organism>
<dbReference type="PANTHER" id="PTHR33525:SF4">
    <property type="entry name" value="CYCLIC DI-GMP PHOSPHODIESTERASE CDGJ"/>
    <property type="match status" value="1"/>
</dbReference>
<feature type="domain" description="HDOD" evidence="2">
    <location>
        <begin position="199"/>
        <end position="395"/>
    </location>
</feature>
<dbReference type="InterPro" id="IPR052340">
    <property type="entry name" value="RNase_Y/CdgJ"/>
</dbReference>
<dbReference type="InterPro" id="IPR014408">
    <property type="entry name" value="dGMP_Pdiesterase_EAL/HD-GYP"/>
</dbReference>
<dbReference type="KEGG" id="ppd:Ppro_2937"/>
<dbReference type="Gene3D" id="1.10.3210.10">
    <property type="entry name" value="Hypothetical protein af1432"/>
    <property type="match status" value="1"/>
</dbReference>
<dbReference type="PROSITE" id="PS50883">
    <property type="entry name" value="EAL"/>
    <property type="match status" value="1"/>
</dbReference>
<dbReference type="eggNOG" id="COG3434">
    <property type="taxonomic scope" value="Bacteria"/>
</dbReference>
<dbReference type="InterPro" id="IPR013976">
    <property type="entry name" value="HDOD"/>
</dbReference>
<dbReference type="SUPFAM" id="SSF141868">
    <property type="entry name" value="EAL domain-like"/>
    <property type="match status" value="1"/>
</dbReference>
<evidence type="ECO:0000313" key="4">
    <source>
        <dbReference type="Proteomes" id="UP000006732"/>
    </source>
</evidence>
<dbReference type="SMART" id="SM00052">
    <property type="entry name" value="EAL"/>
    <property type="match status" value="1"/>
</dbReference>
<evidence type="ECO:0000259" key="1">
    <source>
        <dbReference type="PROSITE" id="PS50883"/>
    </source>
</evidence>
<dbReference type="PROSITE" id="PS51833">
    <property type="entry name" value="HDOD"/>
    <property type="match status" value="1"/>
</dbReference>
<dbReference type="STRING" id="338966.Ppro_2937"/>
<dbReference type="EMBL" id="CP000482">
    <property type="protein sequence ID" value="ABL00535.1"/>
    <property type="molecule type" value="Genomic_DNA"/>
</dbReference>
<gene>
    <name evidence="3" type="ordered locus">Ppro_2937</name>
</gene>
<dbReference type="RefSeq" id="WP_011736770.1">
    <property type="nucleotide sequence ID" value="NC_008609.1"/>
</dbReference>
<proteinExistence type="predicted"/>
<evidence type="ECO:0000313" key="3">
    <source>
        <dbReference type="EMBL" id="ABL00535.1"/>
    </source>
</evidence>
<dbReference type="Proteomes" id="UP000006732">
    <property type="component" value="Chromosome"/>
</dbReference>
<dbReference type="Pfam" id="PF00563">
    <property type="entry name" value="EAL"/>
    <property type="match status" value="1"/>
</dbReference>
<reference evidence="3 4" key="1">
    <citation type="submission" date="2006-10" db="EMBL/GenBank/DDBJ databases">
        <title>Complete sequence of chromosome of Pelobacter propionicus DSM 2379.</title>
        <authorList>
            <consortium name="US DOE Joint Genome Institute"/>
            <person name="Copeland A."/>
            <person name="Lucas S."/>
            <person name="Lapidus A."/>
            <person name="Barry K."/>
            <person name="Detter J.C."/>
            <person name="Glavina del Rio T."/>
            <person name="Hammon N."/>
            <person name="Israni S."/>
            <person name="Dalin E."/>
            <person name="Tice H."/>
            <person name="Pitluck S."/>
            <person name="Saunders E."/>
            <person name="Brettin T."/>
            <person name="Bruce D."/>
            <person name="Han C."/>
            <person name="Tapia R."/>
            <person name="Schmutz J."/>
            <person name="Larimer F."/>
            <person name="Land M."/>
            <person name="Hauser L."/>
            <person name="Kyrpides N."/>
            <person name="Kim E."/>
            <person name="Lovley D."/>
            <person name="Richardson P."/>
        </authorList>
    </citation>
    <scope>NUCLEOTIDE SEQUENCE [LARGE SCALE GENOMIC DNA]</scope>
    <source>
        <strain evidence="4">DSM 2379 / NBRC 103807 / OttBd1</strain>
    </source>
</reference>
<dbReference type="PIRSF" id="PIRSF003180">
    <property type="entry name" value="DiGMPpdiest_YuxH"/>
    <property type="match status" value="1"/>
</dbReference>
<dbReference type="AlphaFoldDB" id="A1AT64"/>
<dbReference type="HOGENOM" id="CLU_044951_1_1_7"/>
<evidence type="ECO:0000259" key="2">
    <source>
        <dbReference type="PROSITE" id="PS51833"/>
    </source>
</evidence>
<keyword evidence="4" id="KW-1185">Reference proteome</keyword>
<accession>A1AT64</accession>
<dbReference type="InterPro" id="IPR001633">
    <property type="entry name" value="EAL_dom"/>
</dbReference>
<dbReference type="Pfam" id="PF08668">
    <property type="entry name" value="HDOD"/>
    <property type="match status" value="1"/>
</dbReference>
<dbReference type="InterPro" id="IPR035919">
    <property type="entry name" value="EAL_sf"/>
</dbReference>
<name>A1AT64_PELPD</name>
<dbReference type="SUPFAM" id="SSF109604">
    <property type="entry name" value="HD-domain/PDEase-like"/>
    <property type="match status" value="1"/>
</dbReference>
<dbReference type="OrthoDB" id="9804751at2"/>
<protein>
    <submittedName>
        <fullName evidence="3">Diguanylate phosphodiesterase</fullName>
    </submittedName>
</protein>
<sequence length="411" mass="46258">MENGNYLIGRQPILDRNEEVVAYELLFRSAASLDTASVWSASYATARVIVNTLSGFGLEQILGGHRGFSNMELDLLMSDSIAILPRERVVLELLETLQVTPGLVERCRFLKHEGFTLALDDHEFDPLYNELYGIVDIVKVDLFQSPVEHLQEMVERFSSYSVKLLAEKVESRDQYLRCRDMGFEYFQGYYFAKPSLMEKKPFGDAGAHLLKLMRLLMDDADISDIEHAFRQSPGLTYKLLLLVNSVSLGMRVRVQNVRHAVSSLGRQQIKRWVQLCLFALGDSSGLENPLVEMAAVRAVFMEHLAGQVPRLRDNPEAADQAFMIGILSLLETIYTISIDEVIASLHLSDEVRDALAERSGILGELLRLAELVEEVESDFGETSRCFVEMGLTLEDVLAAQVRAFGWRSGNL</sequence>
<feature type="domain" description="EAL" evidence="1">
    <location>
        <begin position="1"/>
        <end position="208"/>
    </location>
</feature>
<dbReference type="PANTHER" id="PTHR33525">
    <property type="match status" value="1"/>
</dbReference>